<evidence type="ECO:0000313" key="2">
    <source>
        <dbReference type="EMBL" id="KAK4761291.1"/>
    </source>
</evidence>
<comment type="caution">
    <text evidence="2">The sequence shown here is derived from an EMBL/GenBank/DDBJ whole genome shotgun (WGS) entry which is preliminary data.</text>
</comment>
<accession>A0AAN7K740</accession>
<reference evidence="2 3" key="1">
    <citation type="journal article" date="2023" name="Hortic Res">
        <title>Pangenome of water caltrop reveals structural variations and asymmetric subgenome divergence after allopolyploidization.</title>
        <authorList>
            <person name="Zhang X."/>
            <person name="Chen Y."/>
            <person name="Wang L."/>
            <person name="Yuan Y."/>
            <person name="Fang M."/>
            <person name="Shi L."/>
            <person name="Lu R."/>
            <person name="Comes H.P."/>
            <person name="Ma Y."/>
            <person name="Chen Y."/>
            <person name="Huang G."/>
            <person name="Zhou Y."/>
            <person name="Zheng Z."/>
            <person name="Qiu Y."/>
        </authorList>
    </citation>
    <scope>NUCLEOTIDE SEQUENCE [LARGE SCALE GENOMIC DNA]</scope>
    <source>
        <tissue evidence="2">Roots</tissue>
    </source>
</reference>
<sequence>MDAGAGLPEATKTGSAAPHGRELGNECQAGTGESTQRIPAGPPMEKCRIHVGEERDRRDIYGHRGNSLQFLAASNGNKATRIDHLDTITGIGSESNRDELLNWTSDDLFWHA</sequence>
<evidence type="ECO:0000256" key="1">
    <source>
        <dbReference type="SAM" id="MobiDB-lite"/>
    </source>
</evidence>
<gene>
    <name evidence="2" type="ORF">SAY87_006184</name>
</gene>
<proteinExistence type="predicted"/>
<evidence type="ECO:0000313" key="3">
    <source>
        <dbReference type="Proteomes" id="UP001345219"/>
    </source>
</evidence>
<dbReference type="Proteomes" id="UP001345219">
    <property type="component" value="Chromosome 5"/>
</dbReference>
<protein>
    <submittedName>
        <fullName evidence="2">Uncharacterized protein</fullName>
    </submittedName>
</protein>
<name>A0AAN7K740_9MYRT</name>
<keyword evidence="3" id="KW-1185">Reference proteome</keyword>
<dbReference type="EMBL" id="JAXIOK010000010">
    <property type="protein sequence ID" value="KAK4761291.1"/>
    <property type="molecule type" value="Genomic_DNA"/>
</dbReference>
<organism evidence="2 3">
    <name type="scientific">Trapa incisa</name>
    <dbReference type="NCBI Taxonomy" id="236973"/>
    <lineage>
        <taxon>Eukaryota</taxon>
        <taxon>Viridiplantae</taxon>
        <taxon>Streptophyta</taxon>
        <taxon>Embryophyta</taxon>
        <taxon>Tracheophyta</taxon>
        <taxon>Spermatophyta</taxon>
        <taxon>Magnoliopsida</taxon>
        <taxon>eudicotyledons</taxon>
        <taxon>Gunneridae</taxon>
        <taxon>Pentapetalae</taxon>
        <taxon>rosids</taxon>
        <taxon>malvids</taxon>
        <taxon>Myrtales</taxon>
        <taxon>Lythraceae</taxon>
        <taxon>Trapa</taxon>
    </lineage>
</organism>
<dbReference type="AlphaFoldDB" id="A0AAN7K740"/>
<feature type="region of interest" description="Disordered" evidence="1">
    <location>
        <begin position="1"/>
        <end position="44"/>
    </location>
</feature>